<dbReference type="GO" id="GO:0004869">
    <property type="term" value="F:cysteine-type endopeptidase inhibitor activity"/>
    <property type="evidence" value="ECO:0007669"/>
    <property type="project" value="UniProtKB-KW"/>
</dbReference>
<dbReference type="GO" id="GO:0005615">
    <property type="term" value="C:extracellular space"/>
    <property type="evidence" value="ECO:0007669"/>
    <property type="project" value="TreeGrafter"/>
</dbReference>
<dbReference type="CDD" id="cd00042">
    <property type="entry name" value="CY"/>
    <property type="match status" value="1"/>
</dbReference>
<evidence type="ECO:0000256" key="2">
    <source>
        <dbReference type="ARBA" id="ARBA00022690"/>
    </source>
</evidence>
<reference evidence="8" key="3">
    <citation type="submission" date="2025-09" db="UniProtKB">
        <authorList>
            <consortium name="Ensembl"/>
        </authorList>
    </citation>
    <scope>IDENTIFICATION</scope>
</reference>
<dbReference type="InterPro" id="IPR046350">
    <property type="entry name" value="Cystatin_sf"/>
</dbReference>
<feature type="compositionally biased region" description="Basic residues" evidence="6">
    <location>
        <begin position="36"/>
        <end position="45"/>
    </location>
</feature>
<reference evidence="8" key="1">
    <citation type="submission" date="2020-02" db="EMBL/GenBank/DDBJ databases">
        <authorList>
            <person name="Enbody D E."/>
            <person name="Pettersson E M."/>
        </authorList>
    </citation>
    <scope>NUCLEOTIDE SEQUENCE [LARGE SCALE GENOMIC DNA]</scope>
</reference>
<feature type="compositionally biased region" description="Gly residues" evidence="6">
    <location>
        <begin position="64"/>
        <end position="73"/>
    </location>
</feature>
<dbReference type="FunFam" id="3.10.450.10:FF:000004">
    <property type="entry name" value="Cystatin C"/>
    <property type="match status" value="1"/>
</dbReference>
<dbReference type="SMART" id="SM00043">
    <property type="entry name" value="CY"/>
    <property type="match status" value="1"/>
</dbReference>
<dbReference type="PANTHER" id="PTHR46186:SF2">
    <property type="entry name" value="CYSTATIN"/>
    <property type="match status" value="1"/>
</dbReference>
<proteinExistence type="inferred from homology"/>
<accession>A0A8C3MM74</accession>
<dbReference type="GO" id="GO:0031982">
    <property type="term" value="C:vesicle"/>
    <property type="evidence" value="ECO:0007669"/>
    <property type="project" value="TreeGrafter"/>
</dbReference>
<dbReference type="PROSITE" id="PS00287">
    <property type="entry name" value="CYSTATIN"/>
    <property type="match status" value="1"/>
</dbReference>
<keyword evidence="4" id="KW-1015">Disulfide bond</keyword>
<feature type="region of interest" description="Disordered" evidence="6">
    <location>
        <begin position="13"/>
        <end position="87"/>
    </location>
</feature>
<keyword evidence="2" id="KW-0646">Protease inhibitor</keyword>
<dbReference type="Gene3D" id="3.10.450.10">
    <property type="match status" value="1"/>
</dbReference>
<feature type="domain" description="Cystatin" evidence="7">
    <location>
        <begin position="133"/>
        <end position="245"/>
    </location>
</feature>
<evidence type="ECO:0000313" key="8">
    <source>
        <dbReference type="Ensembl" id="ENSCPVP00000006417.1"/>
    </source>
</evidence>
<dbReference type="PANTHER" id="PTHR46186">
    <property type="entry name" value="CYSTATIN"/>
    <property type="match status" value="1"/>
</dbReference>
<dbReference type="Pfam" id="PF00031">
    <property type="entry name" value="Cystatin"/>
    <property type="match status" value="1"/>
</dbReference>
<name>A0A8C3MM74_GEOPR</name>
<dbReference type="SUPFAM" id="SSF54403">
    <property type="entry name" value="Cystatin/monellin"/>
    <property type="match status" value="1"/>
</dbReference>
<comment type="similarity">
    <text evidence="1">Belongs to the cystatin family.</text>
</comment>
<evidence type="ECO:0000256" key="3">
    <source>
        <dbReference type="ARBA" id="ARBA00022704"/>
    </source>
</evidence>
<reference evidence="8" key="2">
    <citation type="submission" date="2025-08" db="UniProtKB">
        <authorList>
            <consortium name="Ensembl"/>
        </authorList>
    </citation>
    <scope>IDENTIFICATION</scope>
</reference>
<evidence type="ECO:0000256" key="4">
    <source>
        <dbReference type="ARBA" id="ARBA00023157"/>
    </source>
</evidence>
<keyword evidence="9" id="KW-1185">Reference proteome</keyword>
<sequence>MLCGFYFPFAAEGNKHKNNPRGGRVWKKPPASRAGKQQHQHHRPLCPRAPRLCGSPQPRPAGPGAPGRGGAGRGSAQNTAGPAPPRGFKMAAAVRRSWQNAAMAADRVSVAVLLAAALLFFAGVVRGAELPSRLLGGVQPIEDPENDEGLERALQFAMTAYNRASNDMYSSRVVRIISAQRQIVAGVKYIMEVEIARTTCTKPATDIQHCAFHEEPQMAKHTTCNFVVLNVPWRNQVELLESKCQ</sequence>
<protein>
    <recommendedName>
        <fullName evidence="5">Egg-white cystatin</fullName>
    </recommendedName>
</protein>
<organism evidence="8 9">
    <name type="scientific">Geospiza parvula</name>
    <name type="common">Small tree-finch</name>
    <name type="synonym">Camarhynchus parvulus</name>
    <dbReference type="NCBI Taxonomy" id="87175"/>
    <lineage>
        <taxon>Eukaryota</taxon>
        <taxon>Metazoa</taxon>
        <taxon>Chordata</taxon>
        <taxon>Craniata</taxon>
        <taxon>Vertebrata</taxon>
        <taxon>Euteleostomi</taxon>
        <taxon>Archelosauria</taxon>
        <taxon>Archosauria</taxon>
        <taxon>Dinosauria</taxon>
        <taxon>Saurischia</taxon>
        <taxon>Theropoda</taxon>
        <taxon>Coelurosauria</taxon>
        <taxon>Aves</taxon>
        <taxon>Neognathae</taxon>
        <taxon>Neoaves</taxon>
        <taxon>Telluraves</taxon>
        <taxon>Australaves</taxon>
        <taxon>Passeriformes</taxon>
        <taxon>Thraupidae</taxon>
        <taxon>Camarhynchus</taxon>
    </lineage>
</organism>
<dbReference type="AlphaFoldDB" id="A0A8C3MM74"/>
<dbReference type="Ensembl" id="ENSCPVT00000006659.2">
    <property type="protein sequence ID" value="ENSCPVP00000006417.1"/>
    <property type="gene ID" value="ENSCPVG00000004706.2"/>
</dbReference>
<dbReference type="GO" id="GO:0005737">
    <property type="term" value="C:cytoplasm"/>
    <property type="evidence" value="ECO:0007669"/>
    <property type="project" value="TreeGrafter"/>
</dbReference>
<evidence type="ECO:0000256" key="1">
    <source>
        <dbReference type="ARBA" id="ARBA00009403"/>
    </source>
</evidence>
<evidence type="ECO:0000256" key="5">
    <source>
        <dbReference type="ARBA" id="ARBA00078073"/>
    </source>
</evidence>
<evidence type="ECO:0000256" key="6">
    <source>
        <dbReference type="SAM" id="MobiDB-lite"/>
    </source>
</evidence>
<keyword evidence="3" id="KW-0789">Thiol protease inhibitor</keyword>
<dbReference type="InterPro" id="IPR018073">
    <property type="entry name" value="Prot_inh_cystat_CS"/>
</dbReference>
<dbReference type="InterPro" id="IPR000010">
    <property type="entry name" value="Cystatin_dom"/>
</dbReference>
<dbReference type="Proteomes" id="UP000694382">
    <property type="component" value="Chromosome 3"/>
</dbReference>
<feature type="compositionally biased region" description="Basic residues" evidence="6">
    <location>
        <begin position="16"/>
        <end position="27"/>
    </location>
</feature>
<evidence type="ECO:0000313" key="9">
    <source>
        <dbReference type="Proteomes" id="UP000694382"/>
    </source>
</evidence>
<evidence type="ECO:0000259" key="7">
    <source>
        <dbReference type="SMART" id="SM00043"/>
    </source>
</evidence>